<dbReference type="AlphaFoldDB" id="A0AAW0DLT5"/>
<dbReference type="SUPFAM" id="SSF52047">
    <property type="entry name" value="RNI-like"/>
    <property type="match status" value="1"/>
</dbReference>
<name>A0AAW0DLT5_9AGAR</name>
<comment type="caution">
    <text evidence="1">The sequence shown here is derived from an EMBL/GenBank/DDBJ whole genome shotgun (WGS) entry which is preliminary data.</text>
</comment>
<gene>
    <name evidence="1" type="ORF">R3P38DRAFT_3593637</name>
</gene>
<proteinExistence type="predicted"/>
<dbReference type="EMBL" id="JAWWNJ010000007">
    <property type="protein sequence ID" value="KAK7051701.1"/>
    <property type="molecule type" value="Genomic_DNA"/>
</dbReference>
<protein>
    <recommendedName>
        <fullName evidence="3">F-box domain-containing protein</fullName>
    </recommendedName>
</protein>
<accession>A0AAW0DLT5</accession>
<sequence length="380" mass="42869">MPQQSPLEIPELLDRCINFVTRSELHIRLDAPDLLACSLVARSWVHPAQSQLFRAPIHTNPNLFFQPSVVQKFWAALLASPHLLQHVRLLSVDYSALPPHCLELLCRELLTRLESLMIRVENGSQTSPTPDTFPKPSTLPALRHLSLDLVGPFSLLDSIVQHFPSTIEHLDLNCTAWDSEIPSDIASTAPLIQLKSARLNMRGNDDFVWFPLHPGGSSYPFDFSQLKALAIFYAPPIDLSVIPTNRIEILDLHVMYVNPPVDLTAFPMLQILRFGIGRSTISSIVAETLSTVTSQHRIRTIIIAVERYRSGQAASYAELDSLIASMPMPSLPAVELEHSFQFHYKPDFVQYFPTLVSKNLFRVVSYDFVRECWQALVNQL</sequence>
<organism evidence="1 2">
    <name type="scientific">Favolaschia claudopus</name>
    <dbReference type="NCBI Taxonomy" id="2862362"/>
    <lineage>
        <taxon>Eukaryota</taxon>
        <taxon>Fungi</taxon>
        <taxon>Dikarya</taxon>
        <taxon>Basidiomycota</taxon>
        <taxon>Agaricomycotina</taxon>
        <taxon>Agaricomycetes</taxon>
        <taxon>Agaricomycetidae</taxon>
        <taxon>Agaricales</taxon>
        <taxon>Marasmiineae</taxon>
        <taxon>Mycenaceae</taxon>
        <taxon>Favolaschia</taxon>
    </lineage>
</organism>
<evidence type="ECO:0000313" key="2">
    <source>
        <dbReference type="Proteomes" id="UP001362999"/>
    </source>
</evidence>
<reference evidence="1 2" key="1">
    <citation type="journal article" date="2024" name="J Genomics">
        <title>Draft genome sequencing and assembly of Favolaschia claudopus CIRM-BRFM 2984 isolated from oak limbs.</title>
        <authorList>
            <person name="Navarro D."/>
            <person name="Drula E."/>
            <person name="Chaduli D."/>
            <person name="Cazenave R."/>
            <person name="Ahrendt S."/>
            <person name="Wang J."/>
            <person name="Lipzen A."/>
            <person name="Daum C."/>
            <person name="Barry K."/>
            <person name="Grigoriev I.V."/>
            <person name="Favel A."/>
            <person name="Rosso M.N."/>
            <person name="Martin F."/>
        </authorList>
    </citation>
    <scope>NUCLEOTIDE SEQUENCE [LARGE SCALE GENOMIC DNA]</scope>
    <source>
        <strain evidence="1 2">CIRM-BRFM 2984</strain>
    </source>
</reference>
<evidence type="ECO:0008006" key="3">
    <source>
        <dbReference type="Google" id="ProtNLM"/>
    </source>
</evidence>
<keyword evidence="2" id="KW-1185">Reference proteome</keyword>
<evidence type="ECO:0000313" key="1">
    <source>
        <dbReference type="EMBL" id="KAK7051701.1"/>
    </source>
</evidence>
<dbReference type="Proteomes" id="UP001362999">
    <property type="component" value="Unassembled WGS sequence"/>
</dbReference>